<dbReference type="AlphaFoldDB" id="A0A4S4M5L8"/>
<dbReference type="Gene3D" id="1.20.1280.50">
    <property type="match status" value="1"/>
</dbReference>
<proteinExistence type="predicted"/>
<feature type="domain" description="F-box" evidence="2">
    <location>
        <begin position="19"/>
        <end position="69"/>
    </location>
</feature>
<accession>A0A4S4M5L8</accession>
<gene>
    <name evidence="3" type="ORF">EW146_g827</name>
</gene>
<evidence type="ECO:0000259" key="2">
    <source>
        <dbReference type="PROSITE" id="PS50181"/>
    </source>
</evidence>
<feature type="compositionally biased region" description="Acidic residues" evidence="1">
    <location>
        <begin position="344"/>
        <end position="364"/>
    </location>
</feature>
<dbReference type="EMBL" id="SGPL01000019">
    <property type="protein sequence ID" value="THH20546.1"/>
    <property type="molecule type" value="Genomic_DNA"/>
</dbReference>
<organism evidence="3 4">
    <name type="scientific">Bondarzewia mesenterica</name>
    <dbReference type="NCBI Taxonomy" id="1095465"/>
    <lineage>
        <taxon>Eukaryota</taxon>
        <taxon>Fungi</taxon>
        <taxon>Dikarya</taxon>
        <taxon>Basidiomycota</taxon>
        <taxon>Agaricomycotina</taxon>
        <taxon>Agaricomycetes</taxon>
        <taxon>Russulales</taxon>
        <taxon>Bondarzewiaceae</taxon>
        <taxon>Bondarzewia</taxon>
    </lineage>
</organism>
<dbReference type="InterPro" id="IPR036047">
    <property type="entry name" value="F-box-like_dom_sf"/>
</dbReference>
<dbReference type="PROSITE" id="PS50181">
    <property type="entry name" value="FBOX"/>
    <property type="match status" value="1"/>
</dbReference>
<dbReference type="Pfam" id="PF12937">
    <property type="entry name" value="F-box-like"/>
    <property type="match status" value="1"/>
</dbReference>
<sequence>MDALSSQIFRLHTQESAWTAPIDSLPVELLIEIFVYCAHAAAITPIILGQICRRWREIINLSPRIFQHIVLDDLLMTSKVSNGIARTFLVRSKNLDFDVDIAISSRDTVRNMRVFFDFWDVDAGKPKLEQLDINVDFEDIDDDFDQSQSDGEESSSSTQVMSGIFKPYTTSLKSNLLFMDITVSRLPLAIPTPLRFVSLFIQDSPSNPFSLTMNIHPIDLLQLLTACPELEFLSFTGTMVEADVRAEDLDKPPPVPYLPRLRSLVLHSTLSTRIILSYIDSPNLKELYLEHLNVDFSGLPSNLQRRCLHPSPSPSPTDSPRLVPSSPDDFPSQFIPAITLHSEADEDEYEDGREDGDSDDECDDFSQSPHSDHATGMGLRSLFRRCDPALRVLEMDYADMRTKDFRWFFERASALEEFRIVASDMADRVVRMLSPWLVPWCDGMRGGWPAEWSQDTDGHRQFVCVAMLPRLKSLELFNCQRLSGDAIVEALRSRVLETDEAVRRGVLSVSSLDDVAIVGCTNFRDQSRNRTWEYIGRAA</sequence>
<dbReference type="OrthoDB" id="3359674at2759"/>
<protein>
    <recommendedName>
        <fullName evidence="2">F-box domain-containing protein</fullName>
    </recommendedName>
</protein>
<dbReference type="InterPro" id="IPR001810">
    <property type="entry name" value="F-box_dom"/>
</dbReference>
<comment type="caution">
    <text evidence="3">The sequence shown here is derived from an EMBL/GenBank/DDBJ whole genome shotgun (WGS) entry which is preliminary data.</text>
</comment>
<feature type="region of interest" description="Disordered" evidence="1">
    <location>
        <begin position="305"/>
        <end position="326"/>
    </location>
</feature>
<feature type="region of interest" description="Disordered" evidence="1">
    <location>
        <begin position="341"/>
        <end position="373"/>
    </location>
</feature>
<reference evidence="3 4" key="1">
    <citation type="submission" date="2019-02" db="EMBL/GenBank/DDBJ databases">
        <title>Genome sequencing of the rare red list fungi Bondarzewia mesenterica.</title>
        <authorList>
            <person name="Buettner E."/>
            <person name="Kellner H."/>
        </authorList>
    </citation>
    <scope>NUCLEOTIDE SEQUENCE [LARGE SCALE GENOMIC DNA]</scope>
    <source>
        <strain evidence="3 4">DSM 108281</strain>
    </source>
</reference>
<evidence type="ECO:0000313" key="4">
    <source>
        <dbReference type="Proteomes" id="UP000310158"/>
    </source>
</evidence>
<name>A0A4S4M5L8_9AGAM</name>
<dbReference type="SUPFAM" id="SSF52047">
    <property type="entry name" value="RNI-like"/>
    <property type="match status" value="1"/>
</dbReference>
<dbReference type="SUPFAM" id="SSF81383">
    <property type="entry name" value="F-box domain"/>
    <property type="match status" value="1"/>
</dbReference>
<dbReference type="Proteomes" id="UP000310158">
    <property type="component" value="Unassembled WGS sequence"/>
</dbReference>
<evidence type="ECO:0000313" key="3">
    <source>
        <dbReference type="EMBL" id="THH20546.1"/>
    </source>
</evidence>
<keyword evidence="4" id="KW-1185">Reference proteome</keyword>
<evidence type="ECO:0000256" key="1">
    <source>
        <dbReference type="SAM" id="MobiDB-lite"/>
    </source>
</evidence>
<dbReference type="Gene3D" id="3.80.10.10">
    <property type="entry name" value="Ribonuclease Inhibitor"/>
    <property type="match status" value="1"/>
</dbReference>
<dbReference type="InterPro" id="IPR032675">
    <property type="entry name" value="LRR_dom_sf"/>
</dbReference>